<dbReference type="InterPro" id="IPR050766">
    <property type="entry name" value="Bact_Lucif_Oxidored"/>
</dbReference>
<gene>
    <name evidence="4" type="ORF">K8V08_10455</name>
</gene>
<dbReference type="Pfam" id="PF00296">
    <property type="entry name" value="Bac_luciferase"/>
    <property type="match status" value="1"/>
</dbReference>
<evidence type="ECO:0000313" key="4">
    <source>
        <dbReference type="EMBL" id="HJG80819.1"/>
    </source>
</evidence>
<protein>
    <submittedName>
        <fullName evidence="4">MsnO8 family LLM class oxidoreductase</fullName>
        <ecNumber evidence="4">1.-.-.-</ecNumber>
    </submittedName>
</protein>
<comment type="similarity">
    <text evidence="1">To bacterial alkanal monooxygenase alpha and beta chains.</text>
</comment>
<comment type="caution">
    <text evidence="4">The sequence shown here is derived from an EMBL/GenBank/DDBJ whole genome shotgun (WGS) entry which is preliminary data.</text>
</comment>
<dbReference type="GO" id="GO:0005829">
    <property type="term" value="C:cytosol"/>
    <property type="evidence" value="ECO:0007669"/>
    <property type="project" value="TreeGrafter"/>
</dbReference>
<dbReference type="SUPFAM" id="SSF51679">
    <property type="entry name" value="Bacterial luciferase-like"/>
    <property type="match status" value="1"/>
</dbReference>
<dbReference type="PANTHER" id="PTHR30137:SF6">
    <property type="entry name" value="LUCIFERASE-LIKE MONOOXYGENASE"/>
    <property type="match status" value="1"/>
</dbReference>
<reference evidence="4" key="1">
    <citation type="journal article" date="2021" name="PeerJ">
        <title>Extensive microbial diversity within the chicken gut microbiome revealed by metagenomics and culture.</title>
        <authorList>
            <person name="Gilroy R."/>
            <person name="Ravi A."/>
            <person name="Getino M."/>
            <person name="Pursley I."/>
            <person name="Horton D.L."/>
            <person name="Alikhan N.F."/>
            <person name="Baker D."/>
            <person name="Gharbi K."/>
            <person name="Hall N."/>
            <person name="Watson M."/>
            <person name="Adriaenssens E.M."/>
            <person name="Foster-Nyarko E."/>
            <person name="Jarju S."/>
            <person name="Secka A."/>
            <person name="Antonio M."/>
            <person name="Oren A."/>
            <person name="Chaudhuri R.R."/>
            <person name="La Ragione R."/>
            <person name="Hildebrand F."/>
            <person name="Pallen M.J."/>
        </authorList>
    </citation>
    <scope>NUCLEOTIDE SEQUENCE</scope>
    <source>
        <strain evidence="4">ChiGjej5B5-7349</strain>
    </source>
</reference>
<dbReference type="Gene3D" id="3.20.20.30">
    <property type="entry name" value="Luciferase-like domain"/>
    <property type="match status" value="1"/>
</dbReference>
<organism evidence="4 5">
    <name type="scientific">Brevibacterium senegalense</name>
    <dbReference type="NCBI Taxonomy" id="1033736"/>
    <lineage>
        <taxon>Bacteria</taxon>
        <taxon>Bacillati</taxon>
        <taxon>Actinomycetota</taxon>
        <taxon>Actinomycetes</taxon>
        <taxon>Micrococcales</taxon>
        <taxon>Brevibacteriaceae</taxon>
        <taxon>Brevibacterium</taxon>
    </lineage>
</organism>
<dbReference type="GO" id="GO:0016705">
    <property type="term" value="F:oxidoreductase activity, acting on paired donors, with incorporation or reduction of molecular oxygen"/>
    <property type="evidence" value="ECO:0007669"/>
    <property type="project" value="InterPro"/>
</dbReference>
<dbReference type="InterPro" id="IPR011251">
    <property type="entry name" value="Luciferase-like_dom"/>
</dbReference>
<name>A0A921SPJ9_9MICO</name>
<sequence length="348" mass="36330">MTDGDRAPAVPLSLLDRALTPAGVADAAVLARVVDRARTAEDLGFHGFWVAEHHAVPGIAGSSPALLAGAVAAATQRIRVGTGGLMIPTLPPFLLAEHISVLSALHPGRVEFGLGASTGFTAAVRRALRQSDDAAGGYDDDVAALVDTLGGRSPVTLRPQPAAPVPLHLLTGGTRLPLAARLGLGAVVGGPSVHPPVDAAHGDDRRGPGHPEHSPLARYRRDFRPSPHGERPRVIASVTVAVAPTPEAAQRLALPEVWATALSRSTGSFDPLQPVDALDPDRLTHQQARRVRRQLDTTVHGTPEHVQERLTAIARWTGADELLLTGGVSDPEAGALSDRLLAGLSIRR</sequence>
<feature type="region of interest" description="Disordered" evidence="2">
    <location>
        <begin position="193"/>
        <end position="231"/>
    </location>
</feature>
<proteinExistence type="predicted"/>
<feature type="domain" description="Luciferase-like" evidence="3">
    <location>
        <begin position="25"/>
        <end position="318"/>
    </location>
</feature>
<dbReference type="EC" id="1.-.-.-" evidence="4"/>
<feature type="compositionally biased region" description="Basic and acidic residues" evidence="2">
    <location>
        <begin position="200"/>
        <end position="231"/>
    </location>
</feature>
<dbReference type="AlphaFoldDB" id="A0A921SPJ9"/>
<evidence type="ECO:0000259" key="3">
    <source>
        <dbReference type="Pfam" id="PF00296"/>
    </source>
</evidence>
<evidence type="ECO:0000256" key="1">
    <source>
        <dbReference type="ARBA" id="ARBA00007789"/>
    </source>
</evidence>
<dbReference type="PANTHER" id="PTHR30137">
    <property type="entry name" value="LUCIFERASE-LIKE MONOOXYGENASE"/>
    <property type="match status" value="1"/>
</dbReference>
<dbReference type="Proteomes" id="UP000784435">
    <property type="component" value="Unassembled WGS sequence"/>
</dbReference>
<accession>A0A921SPJ9</accession>
<evidence type="ECO:0000256" key="2">
    <source>
        <dbReference type="SAM" id="MobiDB-lite"/>
    </source>
</evidence>
<dbReference type="InterPro" id="IPR036661">
    <property type="entry name" value="Luciferase-like_sf"/>
</dbReference>
<dbReference type="NCBIfam" id="TIGR03558">
    <property type="entry name" value="oxido_grp_1"/>
    <property type="match status" value="1"/>
</dbReference>
<dbReference type="InterPro" id="IPR019949">
    <property type="entry name" value="CmoO-like"/>
</dbReference>
<keyword evidence="4" id="KW-0560">Oxidoreductase</keyword>
<evidence type="ECO:0000313" key="5">
    <source>
        <dbReference type="Proteomes" id="UP000784435"/>
    </source>
</evidence>
<reference evidence="4" key="2">
    <citation type="submission" date="2021-09" db="EMBL/GenBank/DDBJ databases">
        <authorList>
            <person name="Gilroy R."/>
        </authorList>
    </citation>
    <scope>NUCLEOTIDE SEQUENCE</scope>
    <source>
        <strain evidence="4">ChiGjej5B5-7349</strain>
    </source>
</reference>
<dbReference type="EMBL" id="DYUK01000225">
    <property type="protein sequence ID" value="HJG80819.1"/>
    <property type="molecule type" value="Genomic_DNA"/>
</dbReference>